<organism evidence="4 5">
    <name type="scientific">Maritimibacter alkaliphilus HTCC2654</name>
    <dbReference type="NCBI Taxonomy" id="314271"/>
    <lineage>
        <taxon>Bacteria</taxon>
        <taxon>Pseudomonadati</taxon>
        <taxon>Pseudomonadota</taxon>
        <taxon>Alphaproteobacteria</taxon>
        <taxon>Rhodobacterales</taxon>
        <taxon>Roseobacteraceae</taxon>
        <taxon>Maritimibacter</taxon>
    </lineage>
</organism>
<dbReference type="PRINTS" id="PR00455">
    <property type="entry name" value="HTHTETR"/>
</dbReference>
<dbReference type="Pfam" id="PF00440">
    <property type="entry name" value="TetR_N"/>
    <property type="match status" value="1"/>
</dbReference>
<dbReference type="GO" id="GO:0003700">
    <property type="term" value="F:DNA-binding transcription factor activity"/>
    <property type="evidence" value="ECO:0007669"/>
    <property type="project" value="TreeGrafter"/>
</dbReference>
<dbReference type="InterPro" id="IPR009057">
    <property type="entry name" value="Homeodomain-like_sf"/>
</dbReference>
<dbReference type="GO" id="GO:0000976">
    <property type="term" value="F:transcription cis-regulatory region binding"/>
    <property type="evidence" value="ECO:0007669"/>
    <property type="project" value="TreeGrafter"/>
</dbReference>
<dbReference type="PROSITE" id="PS50977">
    <property type="entry name" value="HTH_TETR_2"/>
    <property type="match status" value="1"/>
</dbReference>
<dbReference type="InterPro" id="IPR036271">
    <property type="entry name" value="Tet_transcr_reg_TetR-rel_C_sf"/>
</dbReference>
<accession>A3VBX1</accession>
<comment type="caution">
    <text evidence="4">The sequence shown here is derived from an EMBL/GenBank/DDBJ whole genome shotgun (WGS) entry which is preliminary data.</text>
</comment>
<dbReference type="AlphaFoldDB" id="A3VBX1"/>
<evidence type="ECO:0000256" key="2">
    <source>
        <dbReference type="PROSITE-ProRule" id="PRU00335"/>
    </source>
</evidence>
<reference evidence="4 5" key="1">
    <citation type="journal article" date="2010" name="J. Bacteriol.">
        <title>Genome sequences of Pelagibaca bermudensis HTCC2601T and Maritimibacter alkaliphilus HTCC2654T, the type strains of two marine Roseobacter genera.</title>
        <authorList>
            <person name="Thrash J.C."/>
            <person name="Cho J.C."/>
            <person name="Ferriera S."/>
            <person name="Johnson J."/>
            <person name="Vergin K.L."/>
            <person name="Giovannoni S.J."/>
        </authorList>
    </citation>
    <scope>NUCLEOTIDE SEQUENCE [LARGE SCALE GENOMIC DNA]</scope>
    <source>
        <strain evidence="4 5">HTCC2654</strain>
    </source>
</reference>
<dbReference type="STRING" id="314271.RB2654_17331"/>
<evidence type="ECO:0000313" key="4">
    <source>
        <dbReference type="EMBL" id="EAQ14454.1"/>
    </source>
</evidence>
<gene>
    <name evidence="4" type="ORF">RB2654_17331</name>
</gene>
<feature type="domain" description="HTH tetR-type" evidence="3">
    <location>
        <begin position="10"/>
        <end position="69"/>
    </location>
</feature>
<keyword evidence="5" id="KW-1185">Reference proteome</keyword>
<dbReference type="SUPFAM" id="SSF46689">
    <property type="entry name" value="Homeodomain-like"/>
    <property type="match status" value="1"/>
</dbReference>
<dbReference type="eggNOG" id="COG1309">
    <property type="taxonomic scope" value="Bacteria"/>
</dbReference>
<dbReference type="Proteomes" id="UP000002931">
    <property type="component" value="Unassembled WGS sequence"/>
</dbReference>
<sequence length="183" mass="20484">MAVKRRADFAENRVRILEAADEIFVERGVGAPLDSIAQRAGVGRATFFRHFPDRRALINEMLDLFLSKLEETSSKLDVTETSINEITPMFYDQMIHYAPVADFLRAQSREDPVLLEAIDRFHALLRPHVQAAISAGTVREDLREADIVIFAVMLAAAATTPNIGPEGRRAAYDLMMRGLQKQG</sequence>
<proteinExistence type="predicted"/>
<dbReference type="SUPFAM" id="SSF48498">
    <property type="entry name" value="Tetracyclin repressor-like, C-terminal domain"/>
    <property type="match status" value="1"/>
</dbReference>
<dbReference type="Gene3D" id="1.10.357.10">
    <property type="entry name" value="Tetracycline Repressor, domain 2"/>
    <property type="match status" value="1"/>
</dbReference>
<evidence type="ECO:0000259" key="3">
    <source>
        <dbReference type="PROSITE" id="PS50977"/>
    </source>
</evidence>
<dbReference type="InterPro" id="IPR050109">
    <property type="entry name" value="HTH-type_TetR-like_transc_reg"/>
</dbReference>
<dbReference type="InterPro" id="IPR001647">
    <property type="entry name" value="HTH_TetR"/>
</dbReference>
<dbReference type="PANTHER" id="PTHR30055">
    <property type="entry name" value="HTH-TYPE TRANSCRIPTIONAL REGULATOR RUTR"/>
    <property type="match status" value="1"/>
</dbReference>
<keyword evidence="1 2" id="KW-0238">DNA-binding</keyword>
<evidence type="ECO:0000256" key="1">
    <source>
        <dbReference type="ARBA" id="ARBA00023125"/>
    </source>
</evidence>
<evidence type="ECO:0000313" key="5">
    <source>
        <dbReference type="Proteomes" id="UP000002931"/>
    </source>
</evidence>
<dbReference type="PANTHER" id="PTHR30055:SF223">
    <property type="entry name" value="HTH-TYPE TRANSCRIPTIONAL REGULATOR UIDR"/>
    <property type="match status" value="1"/>
</dbReference>
<protein>
    <submittedName>
        <fullName evidence="4">Transcriptional regulator tetR/acrR family protein</fullName>
    </submittedName>
</protein>
<dbReference type="RefSeq" id="WP_008333909.1">
    <property type="nucleotide sequence ID" value="NZ_CH902578.1"/>
</dbReference>
<dbReference type="EMBL" id="AAMT01000002">
    <property type="protein sequence ID" value="EAQ14454.1"/>
    <property type="molecule type" value="Genomic_DNA"/>
</dbReference>
<dbReference type="OrthoDB" id="9795011at2"/>
<dbReference type="HOGENOM" id="CLU_069356_17_3_5"/>
<name>A3VBX1_9RHOB</name>
<feature type="DNA-binding region" description="H-T-H motif" evidence="2">
    <location>
        <begin position="32"/>
        <end position="51"/>
    </location>
</feature>